<evidence type="ECO:0008006" key="5">
    <source>
        <dbReference type="Google" id="ProtNLM"/>
    </source>
</evidence>
<dbReference type="Proteomes" id="UP000242715">
    <property type="component" value="Unassembled WGS sequence"/>
</dbReference>
<accession>A0A2Z6NZ48</accession>
<evidence type="ECO:0000313" key="4">
    <source>
        <dbReference type="Proteomes" id="UP000242715"/>
    </source>
</evidence>
<dbReference type="GO" id="GO:0003723">
    <property type="term" value="F:RNA binding"/>
    <property type="evidence" value="ECO:0007669"/>
    <property type="project" value="InterPro"/>
</dbReference>
<gene>
    <name evidence="3" type="ORF">TSUD_318480</name>
</gene>
<keyword evidence="1" id="KW-0677">Repeat</keyword>
<keyword evidence="4" id="KW-1185">Reference proteome</keyword>
<protein>
    <recommendedName>
        <fullName evidence="5">Pentacotripeptide-repeat region of PRORP domain-containing protein</fullName>
    </recommendedName>
</protein>
<name>A0A2Z6NZ48_TRISU</name>
<evidence type="ECO:0000313" key="3">
    <source>
        <dbReference type="EMBL" id="GAU36749.1"/>
    </source>
</evidence>
<dbReference type="EMBL" id="DF973639">
    <property type="protein sequence ID" value="GAU36749.1"/>
    <property type="molecule type" value="Genomic_DNA"/>
</dbReference>
<dbReference type="PROSITE" id="PS51375">
    <property type="entry name" value="PPR"/>
    <property type="match status" value="1"/>
</dbReference>
<evidence type="ECO:0000256" key="1">
    <source>
        <dbReference type="ARBA" id="ARBA00022737"/>
    </source>
</evidence>
<dbReference type="PANTHER" id="PTHR47926:SF507">
    <property type="entry name" value="DYW DOMAIN-CONTAINING PROTEIN"/>
    <property type="match status" value="1"/>
</dbReference>
<dbReference type="PANTHER" id="PTHR47926">
    <property type="entry name" value="PENTATRICOPEPTIDE REPEAT-CONTAINING PROTEIN"/>
    <property type="match status" value="1"/>
</dbReference>
<dbReference type="AlphaFoldDB" id="A0A2Z6NZ48"/>
<reference evidence="4" key="1">
    <citation type="journal article" date="2017" name="Front. Plant Sci.">
        <title>Climate Clever Clovers: New Paradigm to Reduce the Environmental Footprint of Ruminants by Breeding Low Methanogenic Forages Utilizing Haplotype Variation.</title>
        <authorList>
            <person name="Kaur P."/>
            <person name="Appels R."/>
            <person name="Bayer P.E."/>
            <person name="Keeble-Gagnere G."/>
            <person name="Wang J."/>
            <person name="Hirakawa H."/>
            <person name="Shirasawa K."/>
            <person name="Vercoe P."/>
            <person name="Stefanova K."/>
            <person name="Durmic Z."/>
            <person name="Nichols P."/>
            <person name="Revell C."/>
            <person name="Isobe S.N."/>
            <person name="Edwards D."/>
            <person name="Erskine W."/>
        </authorList>
    </citation>
    <scope>NUCLEOTIDE SEQUENCE [LARGE SCALE GENOMIC DNA]</scope>
    <source>
        <strain evidence="4">cv. Daliak</strain>
    </source>
</reference>
<dbReference type="InterPro" id="IPR046960">
    <property type="entry name" value="PPR_At4g14850-like_plant"/>
</dbReference>
<proteinExistence type="predicted"/>
<dbReference type="GO" id="GO:0009451">
    <property type="term" value="P:RNA modification"/>
    <property type="evidence" value="ECO:0007669"/>
    <property type="project" value="InterPro"/>
</dbReference>
<sequence length="115" mass="12696">MWTASINGLAVHGRSREALKAFYDMKESGLMSDGASFIGALVAFENMKNEFGTEPMLEHYGCMVDVLGRAWLLLEAFEYVEEMPLKPNSVIWRTLLGAGGFSSFYGSKDSLATDN</sequence>
<dbReference type="InterPro" id="IPR002885">
    <property type="entry name" value="PPR_rpt"/>
</dbReference>
<dbReference type="Gene3D" id="1.25.40.10">
    <property type="entry name" value="Tetratricopeptide repeat domain"/>
    <property type="match status" value="1"/>
</dbReference>
<feature type="repeat" description="PPR" evidence="2">
    <location>
        <begin position="1"/>
        <end position="32"/>
    </location>
</feature>
<dbReference type="NCBIfam" id="TIGR00756">
    <property type="entry name" value="PPR"/>
    <property type="match status" value="1"/>
</dbReference>
<dbReference type="OrthoDB" id="185373at2759"/>
<evidence type="ECO:0000256" key="2">
    <source>
        <dbReference type="PROSITE-ProRule" id="PRU00708"/>
    </source>
</evidence>
<dbReference type="Pfam" id="PF01535">
    <property type="entry name" value="PPR"/>
    <property type="match status" value="2"/>
</dbReference>
<dbReference type="InterPro" id="IPR011990">
    <property type="entry name" value="TPR-like_helical_dom_sf"/>
</dbReference>
<organism evidence="3 4">
    <name type="scientific">Trifolium subterraneum</name>
    <name type="common">Subterranean clover</name>
    <dbReference type="NCBI Taxonomy" id="3900"/>
    <lineage>
        <taxon>Eukaryota</taxon>
        <taxon>Viridiplantae</taxon>
        <taxon>Streptophyta</taxon>
        <taxon>Embryophyta</taxon>
        <taxon>Tracheophyta</taxon>
        <taxon>Spermatophyta</taxon>
        <taxon>Magnoliopsida</taxon>
        <taxon>eudicotyledons</taxon>
        <taxon>Gunneridae</taxon>
        <taxon>Pentapetalae</taxon>
        <taxon>rosids</taxon>
        <taxon>fabids</taxon>
        <taxon>Fabales</taxon>
        <taxon>Fabaceae</taxon>
        <taxon>Papilionoideae</taxon>
        <taxon>50 kb inversion clade</taxon>
        <taxon>NPAAA clade</taxon>
        <taxon>Hologalegina</taxon>
        <taxon>IRL clade</taxon>
        <taxon>Trifolieae</taxon>
        <taxon>Trifolium</taxon>
    </lineage>
</organism>